<feature type="domain" description="Prokaryotic YEATS" evidence="1">
    <location>
        <begin position="390"/>
        <end position="455"/>
    </location>
</feature>
<gene>
    <name evidence="2" type="ORF">DWE98_25330</name>
</gene>
<keyword evidence="3" id="KW-1185">Reference proteome</keyword>
<organism evidence="2 3">
    <name type="scientific">Bosea caraganae</name>
    <dbReference type="NCBI Taxonomy" id="2763117"/>
    <lineage>
        <taxon>Bacteria</taxon>
        <taxon>Pseudomonadati</taxon>
        <taxon>Pseudomonadota</taxon>
        <taxon>Alphaproteobacteria</taxon>
        <taxon>Hyphomicrobiales</taxon>
        <taxon>Boseaceae</taxon>
        <taxon>Bosea</taxon>
    </lineage>
</organism>
<dbReference type="InterPro" id="IPR029035">
    <property type="entry name" value="DHS-like_NAD/FAD-binding_dom"/>
</dbReference>
<sequence length="468" mass="53024">MATRSQAREMELSPFDNDEQYVSLVDLMKRGRPLALVGAGASIPTGYPSWDQLLHQLNDELGKGGSTAPKLLSVLKELQDPAWQAEELYNSLGPERFDAFMGSTFGERRDVVEPHHTIAKLGFRHILTTNFEFCAEIAMERAMGTAPKRVDWSQVDQVHDFFADLSDPNAPSSIVYLHGHALAPQNIVLTESAYSRTYLREENRRRLMALFMTQPVVFIGFSMNDPDLSQIMREVLFSLPNPPLPAKKDAAKRHWRRHFAIFGYRTAPERDLIRRRMQGKYGLHTVFYRIEPTPDGQSYSHDNLLALLTALGNRGQTPPPRKEKDISIRVVASPQASRLPSTILASAPDITEQTDLFNLDPHKGRFGQASESDGLSLRVANVRRRRDYVEFDLVVKGSGKRRLRESVRFHYHPTFDPRSEVVEPSAQGEVRTTLRAVGAFTVGAITENTRLELDLAEDPRFPKWFRDS</sequence>
<dbReference type="InterPro" id="IPR046888">
    <property type="entry name" value="pYEATS"/>
</dbReference>
<evidence type="ECO:0000313" key="2">
    <source>
        <dbReference type="EMBL" id="RDJ20288.1"/>
    </source>
</evidence>
<proteinExistence type="predicted"/>
<name>A0A370KZ76_9HYPH</name>
<dbReference type="SUPFAM" id="SSF52467">
    <property type="entry name" value="DHS-like NAD/FAD-binding domain"/>
    <property type="match status" value="1"/>
</dbReference>
<dbReference type="Pfam" id="PF20305">
    <property type="entry name" value="pYEATS"/>
    <property type="match status" value="1"/>
</dbReference>
<dbReference type="OrthoDB" id="7357874at2"/>
<evidence type="ECO:0000259" key="1">
    <source>
        <dbReference type="Pfam" id="PF20305"/>
    </source>
</evidence>
<evidence type="ECO:0000313" key="3">
    <source>
        <dbReference type="Proteomes" id="UP000255207"/>
    </source>
</evidence>
<comment type="caution">
    <text evidence="2">The sequence shown here is derived from an EMBL/GenBank/DDBJ whole genome shotgun (WGS) entry which is preliminary data.</text>
</comment>
<dbReference type="AlphaFoldDB" id="A0A370KZ76"/>
<dbReference type="EMBL" id="QQTP01000020">
    <property type="protein sequence ID" value="RDJ20288.1"/>
    <property type="molecule type" value="Genomic_DNA"/>
</dbReference>
<protein>
    <submittedName>
        <fullName evidence="2">SIR2 family protein</fullName>
    </submittedName>
</protein>
<reference evidence="3" key="1">
    <citation type="submission" date="2018-07" db="EMBL/GenBank/DDBJ databases">
        <authorList>
            <person name="Safronova V.I."/>
            <person name="Chirak E.R."/>
            <person name="Sazanova A.L."/>
        </authorList>
    </citation>
    <scope>NUCLEOTIDE SEQUENCE [LARGE SCALE GENOMIC DNA]</scope>
    <source>
        <strain evidence="3">RCAM04685</strain>
    </source>
</reference>
<accession>A0A370KZ76</accession>
<dbReference type="RefSeq" id="WP_114832094.1">
    <property type="nucleotide sequence ID" value="NZ_QQTO01000027.1"/>
</dbReference>
<dbReference type="Proteomes" id="UP000255207">
    <property type="component" value="Unassembled WGS sequence"/>
</dbReference>
<dbReference type="Pfam" id="PF13289">
    <property type="entry name" value="SIR2_2"/>
    <property type="match status" value="1"/>
</dbReference>